<evidence type="ECO:0000313" key="3">
    <source>
        <dbReference type="Proteomes" id="UP000321721"/>
    </source>
</evidence>
<gene>
    <name evidence="2" type="ORF">FRY74_01025</name>
</gene>
<evidence type="ECO:0000256" key="1">
    <source>
        <dbReference type="SAM" id="SignalP"/>
    </source>
</evidence>
<dbReference type="RefSeq" id="WP_147097745.1">
    <property type="nucleotide sequence ID" value="NZ_VOOS01000001.1"/>
</dbReference>
<reference evidence="2 3" key="1">
    <citation type="submission" date="2019-08" db="EMBL/GenBank/DDBJ databases">
        <title>Genome of Vicingus serpentipes NCIMB 15042.</title>
        <authorList>
            <person name="Bowman J.P."/>
        </authorList>
    </citation>
    <scope>NUCLEOTIDE SEQUENCE [LARGE SCALE GENOMIC DNA]</scope>
    <source>
        <strain evidence="2 3">NCIMB 15042</strain>
    </source>
</reference>
<accession>A0A5C6RW59</accession>
<dbReference type="AlphaFoldDB" id="A0A5C6RW59"/>
<feature type="signal peptide" evidence="1">
    <location>
        <begin position="1"/>
        <end position="17"/>
    </location>
</feature>
<keyword evidence="3" id="KW-1185">Reference proteome</keyword>
<sequence>MKKLITILLFLPLGLFAQGTLEVVNDSNAINNNDSFEVIQTEDGTLKEAYFIPSESQISITESKTPGTDSKNKKPLFISIVPEIKD</sequence>
<evidence type="ECO:0000313" key="2">
    <source>
        <dbReference type="EMBL" id="TXB66796.1"/>
    </source>
</evidence>
<protein>
    <submittedName>
        <fullName evidence="2">Uncharacterized protein</fullName>
    </submittedName>
</protein>
<proteinExistence type="predicted"/>
<dbReference type="EMBL" id="VOOS01000001">
    <property type="protein sequence ID" value="TXB66796.1"/>
    <property type="molecule type" value="Genomic_DNA"/>
</dbReference>
<organism evidence="2 3">
    <name type="scientific">Vicingus serpentipes</name>
    <dbReference type="NCBI Taxonomy" id="1926625"/>
    <lineage>
        <taxon>Bacteria</taxon>
        <taxon>Pseudomonadati</taxon>
        <taxon>Bacteroidota</taxon>
        <taxon>Flavobacteriia</taxon>
        <taxon>Flavobacteriales</taxon>
        <taxon>Vicingaceae</taxon>
        <taxon>Vicingus</taxon>
    </lineage>
</organism>
<keyword evidence="1" id="KW-0732">Signal</keyword>
<name>A0A5C6RW59_9FLAO</name>
<dbReference type="Proteomes" id="UP000321721">
    <property type="component" value="Unassembled WGS sequence"/>
</dbReference>
<comment type="caution">
    <text evidence="2">The sequence shown here is derived from an EMBL/GenBank/DDBJ whole genome shotgun (WGS) entry which is preliminary data.</text>
</comment>
<feature type="chain" id="PRO_5023025792" evidence="1">
    <location>
        <begin position="18"/>
        <end position="86"/>
    </location>
</feature>